<feature type="non-terminal residue" evidence="2">
    <location>
        <position position="120"/>
    </location>
</feature>
<accession>A0A392RTL3</accession>
<evidence type="ECO:0000256" key="1">
    <source>
        <dbReference type="SAM" id="MobiDB-lite"/>
    </source>
</evidence>
<evidence type="ECO:0000313" key="3">
    <source>
        <dbReference type="Proteomes" id="UP000265520"/>
    </source>
</evidence>
<keyword evidence="3" id="KW-1185">Reference proteome</keyword>
<reference evidence="2 3" key="1">
    <citation type="journal article" date="2018" name="Front. Plant Sci.">
        <title>Red Clover (Trifolium pratense) and Zigzag Clover (T. medium) - A Picture of Genomic Similarities and Differences.</title>
        <authorList>
            <person name="Dluhosova J."/>
            <person name="Istvanek J."/>
            <person name="Nedelnik J."/>
            <person name="Repkova J."/>
        </authorList>
    </citation>
    <scope>NUCLEOTIDE SEQUENCE [LARGE SCALE GENOMIC DNA]</scope>
    <source>
        <strain evidence="3">cv. 10/8</strain>
        <tissue evidence="2">Leaf</tissue>
    </source>
</reference>
<dbReference type="Proteomes" id="UP000265520">
    <property type="component" value="Unassembled WGS sequence"/>
</dbReference>
<feature type="region of interest" description="Disordered" evidence="1">
    <location>
        <begin position="88"/>
        <end position="120"/>
    </location>
</feature>
<evidence type="ECO:0000313" key="2">
    <source>
        <dbReference type="EMBL" id="MCI39978.1"/>
    </source>
</evidence>
<protein>
    <submittedName>
        <fullName evidence="2">Envelope-like protein</fullName>
    </submittedName>
</protein>
<dbReference type="AlphaFoldDB" id="A0A392RTL3"/>
<dbReference type="EMBL" id="LXQA010274310">
    <property type="protein sequence ID" value="MCI39978.1"/>
    <property type="molecule type" value="Genomic_DNA"/>
</dbReference>
<sequence>TLLCDIILGQYPGICTTVDVPSKRDPDLTGDYRLFKGSHAADIAIATANQSTRHISRHQMIADLKVVSTALSDKKQLVDRVIQALEDEEAEAAGTGEGPFHANPANETDKEGGDTEEFVE</sequence>
<name>A0A392RTL3_9FABA</name>
<comment type="caution">
    <text evidence="2">The sequence shown here is derived from an EMBL/GenBank/DDBJ whole genome shotgun (WGS) entry which is preliminary data.</text>
</comment>
<organism evidence="2 3">
    <name type="scientific">Trifolium medium</name>
    <dbReference type="NCBI Taxonomy" id="97028"/>
    <lineage>
        <taxon>Eukaryota</taxon>
        <taxon>Viridiplantae</taxon>
        <taxon>Streptophyta</taxon>
        <taxon>Embryophyta</taxon>
        <taxon>Tracheophyta</taxon>
        <taxon>Spermatophyta</taxon>
        <taxon>Magnoliopsida</taxon>
        <taxon>eudicotyledons</taxon>
        <taxon>Gunneridae</taxon>
        <taxon>Pentapetalae</taxon>
        <taxon>rosids</taxon>
        <taxon>fabids</taxon>
        <taxon>Fabales</taxon>
        <taxon>Fabaceae</taxon>
        <taxon>Papilionoideae</taxon>
        <taxon>50 kb inversion clade</taxon>
        <taxon>NPAAA clade</taxon>
        <taxon>Hologalegina</taxon>
        <taxon>IRL clade</taxon>
        <taxon>Trifolieae</taxon>
        <taxon>Trifolium</taxon>
    </lineage>
</organism>
<feature type="non-terminal residue" evidence="2">
    <location>
        <position position="1"/>
    </location>
</feature>
<proteinExistence type="predicted"/>